<feature type="region of interest" description="Disordered" evidence="1">
    <location>
        <begin position="118"/>
        <end position="207"/>
    </location>
</feature>
<evidence type="ECO:0000256" key="2">
    <source>
        <dbReference type="SAM" id="Phobius"/>
    </source>
</evidence>
<accession>A0A6A5T4D7</accession>
<reference evidence="3" key="1">
    <citation type="journal article" date="2020" name="Stud. Mycol.">
        <title>101 Dothideomycetes genomes: a test case for predicting lifestyles and emergence of pathogens.</title>
        <authorList>
            <person name="Haridas S."/>
            <person name="Albert R."/>
            <person name="Binder M."/>
            <person name="Bloem J."/>
            <person name="Labutti K."/>
            <person name="Salamov A."/>
            <person name="Andreopoulos B."/>
            <person name="Baker S."/>
            <person name="Barry K."/>
            <person name="Bills G."/>
            <person name="Bluhm B."/>
            <person name="Cannon C."/>
            <person name="Castanera R."/>
            <person name="Culley D."/>
            <person name="Daum C."/>
            <person name="Ezra D."/>
            <person name="Gonzalez J."/>
            <person name="Henrissat B."/>
            <person name="Kuo A."/>
            <person name="Liang C."/>
            <person name="Lipzen A."/>
            <person name="Lutzoni F."/>
            <person name="Magnuson J."/>
            <person name="Mondo S."/>
            <person name="Nolan M."/>
            <person name="Ohm R."/>
            <person name="Pangilinan J."/>
            <person name="Park H.-J."/>
            <person name="Ramirez L."/>
            <person name="Alfaro M."/>
            <person name="Sun H."/>
            <person name="Tritt A."/>
            <person name="Yoshinaga Y."/>
            <person name="Zwiers L.-H."/>
            <person name="Turgeon B."/>
            <person name="Goodwin S."/>
            <person name="Spatafora J."/>
            <person name="Crous P."/>
            <person name="Grigoriev I."/>
        </authorList>
    </citation>
    <scope>NUCLEOTIDE SEQUENCE</scope>
    <source>
        <strain evidence="3">CBS 161.51</strain>
    </source>
</reference>
<feature type="compositionally biased region" description="Polar residues" evidence="1">
    <location>
        <begin position="285"/>
        <end position="302"/>
    </location>
</feature>
<evidence type="ECO:0000313" key="4">
    <source>
        <dbReference type="Proteomes" id="UP000800038"/>
    </source>
</evidence>
<dbReference type="EMBL" id="ML975997">
    <property type="protein sequence ID" value="KAF1947845.1"/>
    <property type="molecule type" value="Genomic_DNA"/>
</dbReference>
<feature type="region of interest" description="Disordered" evidence="1">
    <location>
        <begin position="373"/>
        <end position="519"/>
    </location>
</feature>
<keyword evidence="2" id="KW-0472">Membrane</keyword>
<dbReference type="AlphaFoldDB" id="A0A6A5T4D7"/>
<feature type="compositionally biased region" description="Basic residues" evidence="1">
    <location>
        <begin position="499"/>
        <end position="510"/>
    </location>
</feature>
<feature type="transmembrane region" description="Helical" evidence="2">
    <location>
        <begin position="697"/>
        <end position="716"/>
    </location>
</feature>
<evidence type="ECO:0000313" key="3">
    <source>
        <dbReference type="EMBL" id="KAF1947845.1"/>
    </source>
</evidence>
<keyword evidence="4" id="KW-1185">Reference proteome</keyword>
<keyword evidence="2" id="KW-1133">Transmembrane helix</keyword>
<dbReference type="OrthoDB" id="3439035at2759"/>
<keyword evidence="2" id="KW-0812">Transmembrane</keyword>
<feature type="region of interest" description="Disordered" evidence="1">
    <location>
        <begin position="252"/>
        <end position="312"/>
    </location>
</feature>
<feature type="compositionally biased region" description="Basic and acidic residues" evidence="1">
    <location>
        <begin position="188"/>
        <end position="199"/>
    </location>
</feature>
<organism evidence="3 4">
    <name type="scientific">Clathrospora elynae</name>
    <dbReference type="NCBI Taxonomy" id="706981"/>
    <lineage>
        <taxon>Eukaryota</taxon>
        <taxon>Fungi</taxon>
        <taxon>Dikarya</taxon>
        <taxon>Ascomycota</taxon>
        <taxon>Pezizomycotina</taxon>
        <taxon>Dothideomycetes</taxon>
        <taxon>Pleosporomycetidae</taxon>
        <taxon>Pleosporales</taxon>
        <taxon>Diademaceae</taxon>
        <taxon>Clathrospora</taxon>
    </lineage>
</organism>
<sequence>MTTRQPLQPLSPPTANILNTRYAHLARITKSANGIVTMEERIHEQEDMQDAVSVVSGLSSLENDAEDDFEKLMIQNARDERRLKQALNGRVQAFRKARTHPRVGLTIDNLERNNAAAGANAHAKFEGAPSSSGSTRSDPAIQVPAAWGRKSRSNRNWMRTITHEEQQQTTPVPTDDTINGHFEDDDANAPRRSVEDSPLSHKGTPRNARAEEWDLTFELNEASMIASTPYIPRNTALDDIRQREMESLREQAVATASLDRIRERSPEQTRRRTSSTRTADHVAKITSTNDQPTQGSASPQKMSHTRTKSWQAIGKSQPVTGIGKEDSPVALYKSAENIATVEREVFVSTQIDRPKRVSNRREDSQDLLRRLARVSHTPSPGRVAASRPQTAPPQTMLIDTEPVQTEGKDESVEEAPAPEPEVQPEHEEPKETPQTAERPSEPAPVPKTAEAEHVDTTPMPVERSILNPKTPVVTGAWVDTPGPRTARKPVSTERSPSRSPKKSSPRKSRSLVKAPTPTVEEAVEHVPAEAVRPQLPSSALHALVQEAKTHGRRQSADYGDSTINSLEELITPLPESLRVEMEEDTLQGLQLPTGVPRNEAERQRQQELLHLHRMNDRLRAARTSIRDASRGMKRVEDQVEHVDEGESGAKVKVVHRDCPYATDGHEQTFSLWRWWKSFFWQQRLKTFRQTSNSRWKIWGGLTTLGIFLSFFFMWWISEEIACEIYCHPLYARSSPYPFSVNMNAPRYPFVIPTLIYRAFIKEWWSPIYSFFSWIGATMWSCVFGFGDQTAHTAGHFIREGATSTVTSTGSWRVSSDAAKVVEEAVWDVRIGDDEVLQKRRAWV</sequence>
<evidence type="ECO:0000256" key="1">
    <source>
        <dbReference type="SAM" id="MobiDB-lite"/>
    </source>
</evidence>
<name>A0A6A5T4D7_9PLEO</name>
<protein>
    <submittedName>
        <fullName evidence="3">Uncharacterized protein</fullName>
    </submittedName>
</protein>
<gene>
    <name evidence="3" type="ORF">EJ02DRAFT_6574</name>
</gene>
<feature type="compositionally biased region" description="Basic and acidic residues" evidence="1">
    <location>
        <begin position="259"/>
        <end position="270"/>
    </location>
</feature>
<dbReference type="Proteomes" id="UP000800038">
    <property type="component" value="Unassembled WGS sequence"/>
</dbReference>
<feature type="compositionally biased region" description="Low complexity" evidence="1">
    <location>
        <begin position="167"/>
        <end position="177"/>
    </location>
</feature>
<proteinExistence type="predicted"/>